<keyword evidence="2" id="KW-1185">Reference proteome</keyword>
<reference evidence="1 2" key="1">
    <citation type="journal article" date="2019" name="Int. J. Syst. Evol. Microbiol.">
        <title>Thermogemmatispora aurantia sp. nov. and Thermogemmatispora argillosa sp. nov., within the class Ktedonobacteria, and emended description of the genus Thermogemmatispora.</title>
        <authorList>
            <person name="Zheng Y."/>
            <person name="Wang C.M."/>
            <person name="Sakai Y."/>
            <person name="Abe K."/>
            <person name="Yokota A."/>
            <person name="Yabe S."/>
        </authorList>
    </citation>
    <scope>NUCLEOTIDE SEQUENCE [LARGE SCALE GENOMIC DNA]</scope>
    <source>
        <strain evidence="1 2">A1-2</strain>
    </source>
</reference>
<proteinExistence type="predicted"/>
<dbReference type="AlphaFoldDB" id="A0A5J4K5D8"/>
<evidence type="ECO:0000313" key="1">
    <source>
        <dbReference type="EMBL" id="GER82745.1"/>
    </source>
</evidence>
<dbReference type="EMBL" id="BKZV01000001">
    <property type="protein sequence ID" value="GER82745.1"/>
    <property type="molecule type" value="Genomic_DNA"/>
</dbReference>
<protein>
    <submittedName>
        <fullName evidence="1">Uncharacterized protein</fullName>
    </submittedName>
</protein>
<comment type="caution">
    <text evidence="1">The sequence shown here is derived from an EMBL/GenBank/DDBJ whole genome shotgun (WGS) entry which is preliminary data.</text>
</comment>
<accession>A0A5J4K5D8</accession>
<sequence>MSEQEKRLERLFEQMLDRLVATGRWELLARMAVALPFLVPAWSWIDLPVMRGGSRRVPVENLAGSAACMHELLMIFEELGEQELYRDYERWVLAMQREEAKQVECLVAVMEGKKEAEALLQERYRAMVLGSE</sequence>
<name>A0A5J4K5D8_9CHLR</name>
<gene>
    <name evidence="1" type="ORF">KTAU_13820</name>
</gene>
<organism evidence="1 2">
    <name type="scientific">Thermogemmatispora aurantia</name>
    <dbReference type="NCBI Taxonomy" id="2045279"/>
    <lineage>
        <taxon>Bacteria</taxon>
        <taxon>Bacillati</taxon>
        <taxon>Chloroflexota</taxon>
        <taxon>Ktedonobacteria</taxon>
        <taxon>Thermogemmatisporales</taxon>
        <taxon>Thermogemmatisporaceae</taxon>
        <taxon>Thermogemmatispora</taxon>
    </lineage>
</organism>
<evidence type="ECO:0000313" key="2">
    <source>
        <dbReference type="Proteomes" id="UP000334820"/>
    </source>
</evidence>
<dbReference type="Proteomes" id="UP000334820">
    <property type="component" value="Unassembled WGS sequence"/>
</dbReference>